<feature type="domain" description="Response regulatory" evidence="15">
    <location>
        <begin position="127"/>
        <end position="245"/>
    </location>
</feature>
<dbReference type="OrthoDB" id="9796305at2"/>
<dbReference type="Pfam" id="PF02518">
    <property type="entry name" value="HATPase_c"/>
    <property type="match status" value="1"/>
</dbReference>
<dbReference type="FunFam" id="3.30.565.10:FF:000010">
    <property type="entry name" value="Sensor histidine kinase RcsC"/>
    <property type="match status" value="1"/>
</dbReference>
<dbReference type="FunFam" id="1.10.287.130:FF:000002">
    <property type="entry name" value="Two-component osmosensing histidine kinase"/>
    <property type="match status" value="1"/>
</dbReference>
<evidence type="ECO:0000259" key="14">
    <source>
        <dbReference type="PROSITE" id="PS50109"/>
    </source>
</evidence>
<dbReference type="InterPro" id="IPR003594">
    <property type="entry name" value="HATPase_dom"/>
</dbReference>
<dbReference type="CDD" id="cd00156">
    <property type="entry name" value="REC"/>
    <property type="match status" value="1"/>
</dbReference>
<reference evidence="16" key="1">
    <citation type="submission" date="2005-08" db="EMBL/GenBank/DDBJ databases">
        <title>Complete sequence of Dechloromonas aromatica RCB.</title>
        <authorList>
            <person name="Salinero K.K."/>
            <person name="Copeland A."/>
            <person name="Lucas S."/>
            <person name="Lapidus A."/>
            <person name="Barry K."/>
            <person name="Detter J.C."/>
            <person name="Glavina T."/>
            <person name="Hammon N."/>
            <person name="Israni S."/>
            <person name="Pitluck S."/>
            <person name="Di Bartolo G."/>
            <person name="Trong S."/>
            <person name="Schmutz J."/>
            <person name="Larimer F."/>
            <person name="Land M."/>
            <person name="Ivanova N."/>
            <person name="Richardson P."/>
        </authorList>
    </citation>
    <scope>NUCLEOTIDE SEQUENCE</scope>
    <source>
        <strain evidence="16">RCB</strain>
    </source>
</reference>
<keyword evidence="3 13" id="KW-0597">Phosphoprotein</keyword>
<evidence type="ECO:0000256" key="3">
    <source>
        <dbReference type="ARBA" id="ARBA00022553"/>
    </source>
</evidence>
<dbReference type="GO" id="GO:0005524">
    <property type="term" value="F:ATP binding"/>
    <property type="evidence" value="ECO:0007669"/>
    <property type="project" value="UniProtKB-KW"/>
</dbReference>
<dbReference type="InterPro" id="IPR035965">
    <property type="entry name" value="PAS-like_dom_sf"/>
</dbReference>
<evidence type="ECO:0000256" key="1">
    <source>
        <dbReference type="ARBA" id="ARBA00000085"/>
    </source>
</evidence>
<evidence type="ECO:0000256" key="11">
    <source>
        <dbReference type="ARBA" id="ARBA00068150"/>
    </source>
</evidence>
<dbReference type="STRING" id="159087.Daro_2847"/>
<dbReference type="Gene3D" id="3.40.50.2300">
    <property type="match status" value="3"/>
</dbReference>
<dbReference type="PROSITE" id="PS50110">
    <property type="entry name" value="RESPONSE_REGULATORY"/>
    <property type="match status" value="3"/>
</dbReference>
<accession>Q47C54</accession>
<dbReference type="InterPro" id="IPR036097">
    <property type="entry name" value="HisK_dim/P_sf"/>
</dbReference>
<dbReference type="PANTHER" id="PTHR45339:SF1">
    <property type="entry name" value="HYBRID SIGNAL TRANSDUCTION HISTIDINE KINASE J"/>
    <property type="match status" value="1"/>
</dbReference>
<evidence type="ECO:0000256" key="13">
    <source>
        <dbReference type="PROSITE-ProRule" id="PRU00169"/>
    </source>
</evidence>
<dbReference type="Pfam" id="PF08448">
    <property type="entry name" value="PAS_4"/>
    <property type="match status" value="1"/>
</dbReference>
<dbReference type="eggNOG" id="COG0784">
    <property type="taxonomic scope" value="Bacteria"/>
</dbReference>
<dbReference type="KEGG" id="dar:Daro_2847"/>
<dbReference type="PROSITE" id="PS50109">
    <property type="entry name" value="HIS_KIN"/>
    <property type="match status" value="1"/>
</dbReference>
<keyword evidence="7" id="KW-0067">ATP-binding</keyword>
<evidence type="ECO:0000313" key="16">
    <source>
        <dbReference type="EMBL" id="AAZ47577.1"/>
    </source>
</evidence>
<evidence type="ECO:0000256" key="9">
    <source>
        <dbReference type="ARBA" id="ARBA00058004"/>
    </source>
</evidence>
<dbReference type="InterPro" id="IPR011006">
    <property type="entry name" value="CheY-like_superfamily"/>
</dbReference>
<protein>
    <recommendedName>
        <fullName evidence="11">Sensory/regulatory protein RpfC</fullName>
        <ecNumber evidence="2">2.7.13.3</ecNumber>
    </recommendedName>
    <alternativeName>
        <fullName evidence="12">Virulence sensor protein BvgS</fullName>
    </alternativeName>
</protein>
<keyword evidence="6" id="KW-0418">Kinase</keyword>
<feature type="modified residue" description="4-aspartylphosphate" evidence="13">
    <location>
        <position position="176"/>
    </location>
</feature>
<dbReference type="HOGENOM" id="CLU_000445_114_15_4"/>
<dbReference type="eggNOG" id="COG2205">
    <property type="taxonomic scope" value="Bacteria"/>
</dbReference>
<dbReference type="PANTHER" id="PTHR45339">
    <property type="entry name" value="HYBRID SIGNAL TRANSDUCTION HISTIDINE KINASE J"/>
    <property type="match status" value="1"/>
</dbReference>
<dbReference type="Pfam" id="PF00512">
    <property type="entry name" value="HisKA"/>
    <property type="match status" value="1"/>
</dbReference>
<keyword evidence="8" id="KW-0902">Two-component regulatory system</keyword>
<dbReference type="InterPro" id="IPR036890">
    <property type="entry name" value="HATPase_C_sf"/>
</dbReference>
<dbReference type="EC" id="2.7.13.3" evidence="2"/>
<organism evidence="16">
    <name type="scientific">Dechloromonas aromatica (strain RCB)</name>
    <dbReference type="NCBI Taxonomy" id="159087"/>
    <lineage>
        <taxon>Bacteria</taxon>
        <taxon>Pseudomonadati</taxon>
        <taxon>Pseudomonadota</taxon>
        <taxon>Betaproteobacteria</taxon>
        <taxon>Rhodocyclales</taxon>
        <taxon>Azonexaceae</taxon>
        <taxon>Dechloromonas</taxon>
    </lineage>
</organism>
<evidence type="ECO:0000256" key="4">
    <source>
        <dbReference type="ARBA" id="ARBA00022679"/>
    </source>
</evidence>
<dbReference type="SUPFAM" id="SSF55874">
    <property type="entry name" value="ATPase domain of HSP90 chaperone/DNA topoisomerase II/histidine kinase"/>
    <property type="match status" value="1"/>
</dbReference>
<feature type="modified residue" description="4-aspartylphosphate" evidence="13">
    <location>
        <position position="692"/>
    </location>
</feature>
<evidence type="ECO:0000259" key="15">
    <source>
        <dbReference type="PROSITE" id="PS50110"/>
    </source>
</evidence>
<dbReference type="InterPro" id="IPR000014">
    <property type="entry name" value="PAS"/>
</dbReference>
<dbReference type="GO" id="GO:0000155">
    <property type="term" value="F:phosphorelay sensor kinase activity"/>
    <property type="evidence" value="ECO:0007669"/>
    <property type="project" value="InterPro"/>
</dbReference>
<feature type="domain" description="Response regulatory" evidence="15">
    <location>
        <begin position="2"/>
        <end position="119"/>
    </location>
</feature>
<name>Q47C54_DECAR</name>
<dbReference type="SMART" id="SM00388">
    <property type="entry name" value="HisKA"/>
    <property type="match status" value="1"/>
</dbReference>
<dbReference type="InterPro" id="IPR005467">
    <property type="entry name" value="His_kinase_dom"/>
</dbReference>
<evidence type="ECO:0000256" key="2">
    <source>
        <dbReference type="ARBA" id="ARBA00012438"/>
    </source>
</evidence>
<evidence type="ECO:0000256" key="6">
    <source>
        <dbReference type="ARBA" id="ARBA00022777"/>
    </source>
</evidence>
<dbReference type="Pfam" id="PF00072">
    <property type="entry name" value="Response_reg"/>
    <property type="match status" value="3"/>
</dbReference>
<keyword evidence="4" id="KW-0808">Transferase</keyword>
<comment type="subunit">
    <text evidence="10">At low DSF concentrations, interacts with RpfF.</text>
</comment>
<dbReference type="SMART" id="SM00387">
    <property type="entry name" value="HATPase_c"/>
    <property type="match status" value="1"/>
</dbReference>
<evidence type="ECO:0000256" key="7">
    <source>
        <dbReference type="ARBA" id="ARBA00022840"/>
    </source>
</evidence>
<dbReference type="Gene3D" id="3.30.450.20">
    <property type="entry name" value="PAS domain"/>
    <property type="match status" value="1"/>
</dbReference>
<dbReference type="SUPFAM" id="SSF55785">
    <property type="entry name" value="PYP-like sensor domain (PAS domain)"/>
    <property type="match status" value="1"/>
</dbReference>
<sequence>MNILVVDATHLYRDILQRALGHYADVRVELALSQQEAREIVARETFHFFIISGQLPDGDGIELAKALRADGRAKAEPIVLLTSSASSGLATQAEQAGVSELFRKQDIDELLRFMRHYVELLQPMRCRILYVEDSRDQRALLEAQLRDWGMTVDAFASADEAWLAFEANDYDLVLCDVVLGGHMTGTRLINRIRRLPLPKGETPVLAVTAFDNPLRRIELFQLGVDDYVQKPILAEEIRARLHNLLTRKRAVERSQMLLAATALGVVVVGQDAVIESMDDNSLDMFRPATQPVLGQPLSILLPEEKNPGLLGQMMQRVMAEERISGLKAVGQRGDGEDFPVELTIIEINSGDGVRHFALLARDISEEQALATYLTRASEAAERAEQMKTAFLANMSHEIRTPLNAIIGMAHILSRTELDTAQKKYVGHIDAAGEHLLGLITNVLDMSKIEAGRLELENIPLAVENIVFEVLSMVADQAAEKGLDVRIGELDAPSGLVGDPVRLRQALLNYVSNAIKFTADGSIDVRVITQAVSEDSVLLRFEVADTGIGISAEARDEIFSAFRQADNSTTRRYGGTGLGLAITRQLAELMGGEVGVSSTPGQGSLFWFTASLKRASAPLARPAIPLLSAESAEVVLARDFAGCRFLLVEDEVINRHVAEAILSRLNCEIDTAKDGREAVDLASRNDYALILMDMLMPNMGGLEATQCIRQLPGGEKVPIVALTANAFAYEKQRCLDIGMNGFVTKPIRPEVLFETMLRCLNGEGV</sequence>
<dbReference type="CDD" id="cd17546">
    <property type="entry name" value="REC_hyHK_CKI1_RcsC-like"/>
    <property type="match status" value="1"/>
</dbReference>
<dbReference type="EMBL" id="CP000089">
    <property type="protein sequence ID" value="AAZ47577.1"/>
    <property type="molecule type" value="Genomic_DNA"/>
</dbReference>
<dbReference type="InterPro" id="IPR004358">
    <property type="entry name" value="Sig_transdc_His_kin-like_C"/>
</dbReference>
<dbReference type="InterPro" id="IPR001789">
    <property type="entry name" value="Sig_transdc_resp-reg_receiver"/>
</dbReference>
<dbReference type="InterPro" id="IPR003661">
    <property type="entry name" value="HisK_dim/P_dom"/>
</dbReference>
<comment type="catalytic activity">
    <reaction evidence="1">
        <text>ATP + protein L-histidine = ADP + protein N-phospho-L-histidine.</text>
        <dbReference type="EC" id="2.7.13.3"/>
    </reaction>
</comment>
<dbReference type="CDD" id="cd00082">
    <property type="entry name" value="HisKA"/>
    <property type="match status" value="1"/>
</dbReference>
<feature type="domain" description="Response regulatory" evidence="15">
    <location>
        <begin position="643"/>
        <end position="759"/>
    </location>
</feature>
<comment type="function">
    <text evidence="9">Member of the two-component regulatory system BvgS/BvgA. Phosphorylates BvgA via a four-step phosphorelay in response to environmental signals.</text>
</comment>
<feature type="domain" description="Histidine kinase" evidence="14">
    <location>
        <begin position="393"/>
        <end position="613"/>
    </location>
</feature>
<proteinExistence type="predicted"/>
<gene>
    <name evidence="16" type="ordered locus">Daro_2847</name>
</gene>
<evidence type="ECO:0000256" key="10">
    <source>
        <dbReference type="ARBA" id="ARBA00064003"/>
    </source>
</evidence>
<dbReference type="NCBIfam" id="TIGR00229">
    <property type="entry name" value="sensory_box"/>
    <property type="match status" value="1"/>
</dbReference>
<keyword evidence="5" id="KW-0547">Nucleotide-binding</keyword>
<dbReference type="PRINTS" id="PR00344">
    <property type="entry name" value="BCTRLSENSOR"/>
</dbReference>
<dbReference type="SUPFAM" id="SSF52172">
    <property type="entry name" value="CheY-like"/>
    <property type="match status" value="3"/>
</dbReference>
<evidence type="ECO:0000256" key="5">
    <source>
        <dbReference type="ARBA" id="ARBA00022741"/>
    </source>
</evidence>
<dbReference type="Gene3D" id="3.30.565.10">
    <property type="entry name" value="Histidine kinase-like ATPase, C-terminal domain"/>
    <property type="match status" value="1"/>
</dbReference>
<dbReference type="Gene3D" id="1.10.287.130">
    <property type="match status" value="1"/>
</dbReference>
<dbReference type="InterPro" id="IPR013656">
    <property type="entry name" value="PAS_4"/>
</dbReference>
<evidence type="ECO:0000256" key="12">
    <source>
        <dbReference type="ARBA" id="ARBA00070152"/>
    </source>
</evidence>
<dbReference type="SMART" id="SM00448">
    <property type="entry name" value="REC"/>
    <property type="match status" value="3"/>
</dbReference>
<dbReference type="SUPFAM" id="SSF47384">
    <property type="entry name" value="Homodimeric domain of signal transducing histidine kinase"/>
    <property type="match status" value="1"/>
</dbReference>
<dbReference type="CDD" id="cd16922">
    <property type="entry name" value="HATPase_EvgS-ArcB-TorS-like"/>
    <property type="match status" value="1"/>
</dbReference>
<comment type="caution">
    <text evidence="13">Lacks conserved residue(s) required for the propagation of feature annotation.</text>
</comment>
<evidence type="ECO:0000256" key="8">
    <source>
        <dbReference type="ARBA" id="ARBA00023012"/>
    </source>
</evidence>
<dbReference type="AlphaFoldDB" id="Q47C54"/>